<feature type="transmembrane region" description="Helical" evidence="1">
    <location>
        <begin position="59"/>
        <end position="80"/>
    </location>
</feature>
<dbReference type="SUPFAM" id="SSF103473">
    <property type="entry name" value="MFS general substrate transporter"/>
    <property type="match status" value="1"/>
</dbReference>
<feature type="transmembrane region" description="Helical" evidence="1">
    <location>
        <begin position="27"/>
        <end position="47"/>
    </location>
</feature>
<keyword evidence="1" id="KW-0472">Membrane</keyword>
<dbReference type="NCBIfam" id="NF037959">
    <property type="entry name" value="MFS_SpdSyn"/>
    <property type="match status" value="1"/>
</dbReference>
<dbReference type="AlphaFoldDB" id="A0A0F9WJ01"/>
<organism evidence="2">
    <name type="scientific">marine sediment metagenome</name>
    <dbReference type="NCBI Taxonomy" id="412755"/>
    <lineage>
        <taxon>unclassified sequences</taxon>
        <taxon>metagenomes</taxon>
        <taxon>ecological metagenomes</taxon>
    </lineage>
</organism>
<feature type="transmembrane region" description="Helical" evidence="1">
    <location>
        <begin position="196"/>
        <end position="216"/>
    </location>
</feature>
<dbReference type="EMBL" id="LAZR01000001">
    <property type="protein sequence ID" value="KKO12523.1"/>
    <property type="molecule type" value="Genomic_DNA"/>
</dbReference>
<sequence length="236" mass="25038">MSAVSESSQSTPGVSAGPVEHTPYTRLVILCVAFLNGFVIMSIELLGGRVLAPYFGSSVHVWGSIIAVFMLSLSLGYLWGGRLSLRRPGPRVFASFFVLAAALCLPIIFLADAVMTAIFVAVEDPRYGSLLTAMLLYFLPICVMGMVSPYSVRLLVSSHEHSGGVAGMLYFVSTLGSALGTLGTSFYFVLWFNINTVMWGCVAALLLCASAVMLTCRSPSPVSDADAIAVTSEVGQ</sequence>
<proteinExistence type="predicted"/>
<evidence type="ECO:0000313" key="2">
    <source>
        <dbReference type="EMBL" id="KKO12523.1"/>
    </source>
</evidence>
<accession>A0A0F9WJ01</accession>
<reference evidence="2" key="1">
    <citation type="journal article" date="2015" name="Nature">
        <title>Complex archaea that bridge the gap between prokaryotes and eukaryotes.</title>
        <authorList>
            <person name="Spang A."/>
            <person name="Saw J.H."/>
            <person name="Jorgensen S.L."/>
            <person name="Zaremba-Niedzwiedzka K."/>
            <person name="Martijn J."/>
            <person name="Lind A.E."/>
            <person name="van Eijk R."/>
            <person name="Schleper C."/>
            <person name="Guy L."/>
            <person name="Ettema T.J."/>
        </authorList>
    </citation>
    <scope>NUCLEOTIDE SEQUENCE</scope>
</reference>
<evidence type="ECO:0000256" key="1">
    <source>
        <dbReference type="SAM" id="Phobius"/>
    </source>
</evidence>
<protein>
    <recommendedName>
        <fullName evidence="3">Major facilitator superfamily (MFS) profile domain-containing protein</fullName>
    </recommendedName>
</protein>
<evidence type="ECO:0008006" key="3">
    <source>
        <dbReference type="Google" id="ProtNLM"/>
    </source>
</evidence>
<keyword evidence="1" id="KW-1133">Transmembrane helix</keyword>
<dbReference type="Gene3D" id="1.20.1250.20">
    <property type="entry name" value="MFS general substrate transporter like domains"/>
    <property type="match status" value="1"/>
</dbReference>
<feature type="transmembrane region" description="Helical" evidence="1">
    <location>
        <begin position="134"/>
        <end position="156"/>
    </location>
</feature>
<name>A0A0F9WJ01_9ZZZZ</name>
<feature type="transmembrane region" description="Helical" evidence="1">
    <location>
        <begin position="168"/>
        <end position="190"/>
    </location>
</feature>
<dbReference type="InterPro" id="IPR036259">
    <property type="entry name" value="MFS_trans_sf"/>
</dbReference>
<comment type="caution">
    <text evidence="2">The sequence shown here is derived from an EMBL/GenBank/DDBJ whole genome shotgun (WGS) entry which is preliminary data.</text>
</comment>
<feature type="transmembrane region" description="Helical" evidence="1">
    <location>
        <begin position="92"/>
        <end position="122"/>
    </location>
</feature>
<keyword evidence="1" id="KW-0812">Transmembrane</keyword>
<gene>
    <name evidence="2" type="ORF">LCGC14_0005380</name>
</gene>